<sequence>MKRARIKAVASVPIRRKATQDTANANSCQREVPKETSSKSQDPETKPLENDVKKITEEKSPETVVEQAAIRVLSDEKPAETVIKSTPLQEPDAQKLLETVVELASAQEVTDIKLEVTDIESVSIHTTIKEETCGTAIEPPAVSGSDEEPAQAVAESVSIQEPAAQETADATIEPSSVQEHTELKPVVGDDAPVSSQEPYNPELSSLETEEYSELQSCGQSIASNEVFNDIQLVNDIEIGISEDLEILSSGAPISHDEGHKLESDSDLEHNILSKFDSPKKSSIVAREGSPIKMRNRSCFMRPSPRLDGGGRIRRNSVQSSGASASESEDDSRRSSSVASSRTFKENSTNNATKSNSNQKRKTLVSDTTRKIGASEASVQEKKVSMARARREFFIKHDNKPPDKSKLTMYDLIYYNPTTNPMKPKPASSAPRKISVSSTQENNDKNEDEPAEESSEMVVPQVKVGPNGQLIIDEQSLVIDQYKAQENIDRSDIIVDEDTNGSGFYKKRPKSKDWNKWETIKFYKALSTYGTDFLLMQSVFPQRTRQELKLKYKREERTNIGLIEKALLYQEFDTEALDKDLEDLDESIRKESKSRKSRRPTSVKRKRKRCSELHQLI</sequence>
<proteinExistence type="predicted"/>
<gene>
    <name evidence="1" type="ORF">QAD02_005219</name>
</gene>
<comment type="caution">
    <text evidence="1">The sequence shown here is derived from an EMBL/GenBank/DDBJ whole genome shotgun (WGS) entry which is preliminary data.</text>
</comment>
<evidence type="ECO:0000313" key="2">
    <source>
        <dbReference type="Proteomes" id="UP001239111"/>
    </source>
</evidence>
<evidence type="ECO:0000313" key="1">
    <source>
        <dbReference type="EMBL" id="KAJ8673957.1"/>
    </source>
</evidence>
<protein>
    <submittedName>
        <fullName evidence="1">Uncharacterized protein</fullName>
    </submittedName>
</protein>
<organism evidence="1 2">
    <name type="scientific">Eretmocerus hayati</name>
    <dbReference type="NCBI Taxonomy" id="131215"/>
    <lineage>
        <taxon>Eukaryota</taxon>
        <taxon>Metazoa</taxon>
        <taxon>Ecdysozoa</taxon>
        <taxon>Arthropoda</taxon>
        <taxon>Hexapoda</taxon>
        <taxon>Insecta</taxon>
        <taxon>Pterygota</taxon>
        <taxon>Neoptera</taxon>
        <taxon>Endopterygota</taxon>
        <taxon>Hymenoptera</taxon>
        <taxon>Apocrita</taxon>
        <taxon>Proctotrupomorpha</taxon>
        <taxon>Chalcidoidea</taxon>
        <taxon>Aphelinidae</taxon>
        <taxon>Aphelininae</taxon>
        <taxon>Eretmocerus</taxon>
    </lineage>
</organism>
<dbReference type="Proteomes" id="UP001239111">
    <property type="component" value="Chromosome 3"/>
</dbReference>
<dbReference type="EMBL" id="CM056743">
    <property type="protein sequence ID" value="KAJ8673957.1"/>
    <property type="molecule type" value="Genomic_DNA"/>
</dbReference>
<accession>A0ACC2NS69</accession>
<reference evidence="1" key="1">
    <citation type="submission" date="2023-04" db="EMBL/GenBank/DDBJ databases">
        <title>A chromosome-level genome assembly of the parasitoid wasp Eretmocerus hayati.</title>
        <authorList>
            <person name="Zhong Y."/>
            <person name="Liu S."/>
            <person name="Liu Y."/>
        </authorList>
    </citation>
    <scope>NUCLEOTIDE SEQUENCE</scope>
    <source>
        <strain evidence="1">ZJU_SS_LIU_2023</strain>
    </source>
</reference>
<name>A0ACC2NS69_9HYME</name>
<keyword evidence="2" id="KW-1185">Reference proteome</keyword>